<protein>
    <submittedName>
        <fullName evidence="1">Uncharacterized protein</fullName>
    </submittedName>
</protein>
<sequence>MSGHTLQIDRIGFEEQPVIHVDNAFPDPEQLVEMATTSTFDLESAYYPGVRAPAPKGYLESVRDAIASVGPEAFGWQGGKLSVHEGYFSIVTKSPEELMPIQCIPHYDGTDTGIIAVLHYLCPPGHGGTAFYRHRTTGFETITEGRQSSYKASLEADARREGMPQHDYIRGSSAMFEQTAAYEARFNRLLAYRGCSLHSGMIPENPVLSDNPREGRLTLNTFLFYEG</sequence>
<dbReference type="EMBL" id="QUQO01000001">
    <property type="protein sequence ID" value="RFB05046.1"/>
    <property type="molecule type" value="Genomic_DNA"/>
</dbReference>
<dbReference type="InParanoid" id="A0A371RHW5"/>
<proteinExistence type="predicted"/>
<accession>A0A371RHW5</accession>
<evidence type="ECO:0000313" key="2">
    <source>
        <dbReference type="Proteomes" id="UP000264589"/>
    </source>
</evidence>
<name>A0A371RHW5_9PROT</name>
<dbReference type="RefSeq" id="WP_116391677.1">
    <property type="nucleotide sequence ID" value="NZ_QUQO01000001.1"/>
</dbReference>
<keyword evidence="2" id="KW-1185">Reference proteome</keyword>
<dbReference type="OrthoDB" id="7630206at2"/>
<dbReference type="AlphaFoldDB" id="A0A371RHW5"/>
<dbReference type="InterPro" id="IPR045617">
    <property type="entry name" value="DUF6445"/>
</dbReference>
<dbReference type="Proteomes" id="UP000264589">
    <property type="component" value="Unassembled WGS sequence"/>
</dbReference>
<gene>
    <name evidence="1" type="ORF">DX908_06920</name>
</gene>
<evidence type="ECO:0000313" key="1">
    <source>
        <dbReference type="EMBL" id="RFB05046.1"/>
    </source>
</evidence>
<dbReference type="Pfam" id="PF20043">
    <property type="entry name" value="DUF6445"/>
    <property type="match status" value="1"/>
</dbReference>
<organism evidence="1 2">
    <name type="scientific">Parvularcula marina</name>
    <dbReference type="NCBI Taxonomy" id="2292771"/>
    <lineage>
        <taxon>Bacteria</taxon>
        <taxon>Pseudomonadati</taxon>
        <taxon>Pseudomonadota</taxon>
        <taxon>Alphaproteobacteria</taxon>
        <taxon>Parvularculales</taxon>
        <taxon>Parvularculaceae</taxon>
        <taxon>Parvularcula</taxon>
    </lineage>
</organism>
<comment type="caution">
    <text evidence="1">The sequence shown here is derived from an EMBL/GenBank/DDBJ whole genome shotgun (WGS) entry which is preliminary data.</text>
</comment>
<reference evidence="1 2" key="1">
    <citation type="submission" date="2018-08" db="EMBL/GenBank/DDBJ databases">
        <title>Parvularcula sp. SM1705, isolated from surface water of the South Sea China.</title>
        <authorList>
            <person name="Sun L."/>
        </authorList>
    </citation>
    <scope>NUCLEOTIDE SEQUENCE [LARGE SCALE GENOMIC DNA]</scope>
    <source>
        <strain evidence="1 2">SM1705</strain>
    </source>
</reference>